<dbReference type="Gramene" id="EOY17413">
    <property type="protein sequence ID" value="EOY17413"/>
    <property type="gene ID" value="TCM_036578"/>
</dbReference>
<dbReference type="AlphaFoldDB" id="A0A061FKH4"/>
<protein>
    <submittedName>
        <fullName evidence="1">Uncharacterized protein</fullName>
    </submittedName>
</protein>
<dbReference type="STRING" id="3641.A0A061FKH4"/>
<proteinExistence type="predicted"/>
<keyword evidence="2" id="KW-1185">Reference proteome</keyword>
<evidence type="ECO:0000313" key="2">
    <source>
        <dbReference type="Proteomes" id="UP000026915"/>
    </source>
</evidence>
<name>A0A061FKH4_THECC</name>
<accession>A0A061FKH4</accession>
<gene>
    <name evidence="1" type="ORF">TCM_036578</name>
</gene>
<sequence length="125" mass="13891">MDALLDTKKTRRKPQNAMALKMPLVLQSCEFEDARLDIYQLQPATFHVAVLSSLPLANGAETKFQPDYFYQSFSSVCLLIFIAENGFEFSDQSLLNEGMIKKVASYVPPLGAIIIVLQPIGPPEP</sequence>
<dbReference type="HOGENOM" id="CLU_1996733_0_0_1"/>
<reference evidence="1 2" key="1">
    <citation type="journal article" date="2013" name="Genome Biol.">
        <title>The genome sequence of the most widely cultivated cacao type and its use to identify candidate genes regulating pod color.</title>
        <authorList>
            <person name="Motamayor J.C."/>
            <person name="Mockaitis K."/>
            <person name="Schmutz J."/>
            <person name="Haiminen N."/>
            <person name="Iii D.L."/>
            <person name="Cornejo O."/>
            <person name="Findley S.D."/>
            <person name="Zheng P."/>
            <person name="Utro F."/>
            <person name="Royaert S."/>
            <person name="Saski C."/>
            <person name="Jenkins J."/>
            <person name="Podicheti R."/>
            <person name="Zhao M."/>
            <person name="Scheffler B.E."/>
            <person name="Stack J.C."/>
            <person name="Feltus F.A."/>
            <person name="Mustiga G.M."/>
            <person name="Amores F."/>
            <person name="Phillips W."/>
            <person name="Marelli J.P."/>
            <person name="May G.D."/>
            <person name="Shapiro H."/>
            <person name="Ma J."/>
            <person name="Bustamante C.D."/>
            <person name="Schnell R.J."/>
            <person name="Main D."/>
            <person name="Gilbert D."/>
            <person name="Parida L."/>
            <person name="Kuhn D.N."/>
        </authorList>
    </citation>
    <scope>NUCLEOTIDE SEQUENCE [LARGE SCALE GENOMIC DNA]</scope>
    <source>
        <strain evidence="2">cv. Matina 1-6</strain>
    </source>
</reference>
<dbReference type="EMBL" id="CM001886">
    <property type="protein sequence ID" value="EOY17413.1"/>
    <property type="molecule type" value="Genomic_DNA"/>
</dbReference>
<dbReference type="InParanoid" id="A0A061FKH4"/>
<organism evidence="1 2">
    <name type="scientific">Theobroma cacao</name>
    <name type="common">Cacao</name>
    <name type="synonym">Cocoa</name>
    <dbReference type="NCBI Taxonomy" id="3641"/>
    <lineage>
        <taxon>Eukaryota</taxon>
        <taxon>Viridiplantae</taxon>
        <taxon>Streptophyta</taxon>
        <taxon>Embryophyta</taxon>
        <taxon>Tracheophyta</taxon>
        <taxon>Spermatophyta</taxon>
        <taxon>Magnoliopsida</taxon>
        <taxon>eudicotyledons</taxon>
        <taxon>Gunneridae</taxon>
        <taxon>Pentapetalae</taxon>
        <taxon>rosids</taxon>
        <taxon>malvids</taxon>
        <taxon>Malvales</taxon>
        <taxon>Malvaceae</taxon>
        <taxon>Byttnerioideae</taxon>
        <taxon>Theobroma</taxon>
    </lineage>
</organism>
<dbReference type="Proteomes" id="UP000026915">
    <property type="component" value="Chromosome 8"/>
</dbReference>
<evidence type="ECO:0000313" key="1">
    <source>
        <dbReference type="EMBL" id="EOY17413.1"/>
    </source>
</evidence>